<evidence type="ECO:0000313" key="1">
    <source>
        <dbReference type="EMBL" id="MBX36562.1"/>
    </source>
</evidence>
<accession>A0A2P2N245</accession>
<organism evidence="1">
    <name type="scientific">Rhizophora mucronata</name>
    <name type="common">Asiatic mangrove</name>
    <dbReference type="NCBI Taxonomy" id="61149"/>
    <lineage>
        <taxon>Eukaryota</taxon>
        <taxon>Viridiplantae</taxon>
        <taxon>Streptophyta</taxon>
        <taxon>Embryophyta</taxon>
        <taxon>Tracheophyta</taxon>
        <taxon>Spermatophyta</taxon>
        <taxon>Magnoliopsida</taxon>
        <taxon>eudicotyledons</taxon>
        <taxon>Gunneridae</taxon>
        <taxon>Pentapetalae</taxon>
        <taxon>rosids</taxon>
        <taxon>fabids</taxon>
        <taxon>Malpighiales</taxon>
        <taxon>Rhizophoraceae</taxon>
        <taxon>Rhizophora</taxon>
    </lineage>
</organism>
<reference evidence="1" key="1">
    <citation type="submission" date="2018-02" db="EMBL/GenBank/DDBJ databases">
        <title>Rhizophora mucronata_Transcriptome.</title>
        <authorList>
            <person name="Meera S.P."/>
            <person name="Sreeshan A."/>
            <person name="Augustine A."/>
        </authorList>
    </citation>
    <scope>NUCLEOTIDE SEQUENCE</scope>
    <source>
        <tissue evidence="1">Leaf</tissue>
    </source>
</reference>
<dbReference type="EMBL" id="GGEC01056078">
    <property type="protein sequence ID" value="MBX36562.1"/>
    <property type="molecule type" value="Transcribed_RNA"/>
</dbReference>
<name>A0A2P2N245_RHIMU</name>
<dbReference type="AlphaFoldDB" id="A0A2P2N245"/>
<protein>
    <submittedName>
        <fullName evidence="1">Root phototropism protein 3 isoform X2</fullName>
    </submittedName>
</protein>
<proteinExistence type="predicted"/>
<sequence>MGRKPSNCSALQRVHCLEGMCQSERNKVGIHSKASQSF</sequence>